<dbReference type="Proteomes" id="UP000053372">
    <property type="component" value="Unassembled WGS sequence"/>
</dbReference>
<evidence type="ECO:0000313" key="3">
    <source>
        <dbReference type="Proteomes" id="UP000053372"/>
    </source>
</evidence>
<proteinExistence type="predicted"/>
<dbReference type="AlphaFoldDB" id="A0A0V7ZD37"/>
<reference evidence="2 3" key="1">
    <citation type="journal article" date="2015" name="Genome Announc.">
        <title>Draft Genome of the Euendolithic (true boring) Cyanobacterium Mastigocoleus testarum strain BC008.</title>
        <authorList>
            <person name="Guida B.S."/>
            <person name="Garcia-Pichel F."/>
        </authorList>
    </citation>
    <scope>NUCLEOTIDE SEQUENCE [LARGE SCALE GENOMIC DNA]</scope>
    <source>
        <strain evidence="2 3">BC008</strain>
    </source>
</reference>
<gene>
    <name evidence="2" type="ORF">BC008_09775</name>
</gene>
<evidence type="ECO:0000259" key="1">
    <source>
        <dbReference type="Pfam" id="PF18872"/>
    </source>
</evidence>
<sequence>MTDYQLPITNYRLPITDYQLPITDYQLPITNYRLPITNYQFPVPNPQSLIFRCIRIFSIKITGIGKIIFGKYLFCPCG</sequence>
<dbReference type="Pfam" id="PF18872">
    <property type="entry name" value="Daz"/>
    <property type="match status" value="2"/>
</dbReference>
<protein>
    <recommendedName>
        <fullName evidence="1">DAZ domain-containing protein</fullName>
    </recommendedName>
</protein>
<dbReference type="EMBL" id="LMTZ01000156">
    <property type="protein sequence ID" value="KST62457.1"/>
    <property type="molecule type" value="Genomic_DNA"/>
</dbReference>
<name>A0A0V7ZD37_9CYAN</name>
<comment type="caution">
    <text evidence="2">The sequence shown here is derived from an EMBL/GenBank/DDBJ whole genome shotgun (WGS) entry which is preliminary data.</text>
</comment>
<evidence type="ECO:0000313" key="2">
    <source>
        <dbReference type="EMBL" id="KST62457.1"/>
    </source>
</evidence>
<feature type="domain" description="DAZ" evidence="1">
    <location>
        <begin position="22"/>
        <end position="32"/>
    </location>
</feature>
<keyword evidence="3" id="KW-1185">Reference proteome</keyword>
<organism evidence="2 3">
    <name type="scientific">Mastigocoleus testarum BC008</name>
    <dbReference type="NCBI Taxonomy" id="371196"/>
    <lineage>
        <taxon>Bacteria</taxon>
        <taxon>Bacillati</taxon>
        <taxon>Cyanobacteriota</taxon>
        <taxon>Cyanophyceae</taxon>
        <taxon>Nostocales</taxon>
        <taxon>Hapalosiphonaceae</taxon>
        <taxon>Mastigocoleus</taxon>
    </lineage>
</organism>
<dbReference type="InterPro" id="IPR043628">
    <property type="entry name" value="DAZ_dom"/>
</dbReference>
<accession>A0A0V7ZD37</accession>
<feature type="domain" description="DAZ" evidence="1">
    <location>
        <begin position="36"/>
        <end position="45"/>
    </location>
</feature>